<protein>
    <submittedName>
        <fullName evidence="3">Uncharacterized protein</fullName>
    </submittedName>
</protein>
<feature type="transmembrane region" description="Helical" evidence="2">
    <location>
        <begin position="194"/>
        <end position="215"/>
    </location>
</feature>
<sequence length="398" mass="43499">MTTLPESKMSTTRYTMWYWYDQSCAFKTEDPNFSLNQLSKLVNAVQKEVNDETLVLPSQGPARPRQMEVAVFFPTSDADQGRFSRETGTELINRKARELKLPCSDFVSQSVENVRSFTRQEIERVFSFAKLPPNLIKEASEKIPSGQSHSEPCKRDGSKAQGVPLDAQTKTSWVTLILVSAGLVYIAKSAASIGAVYESGSAIVALICIGVNYGALTAGSIMTLIAPWVAGALLLIVNVMFVANDTDDAVSASAEDIANGERTTKTAYMPPATHAVTRGKDVVHDDNDMISVGVYVYSKKKVLGRNFSFFFGSLVGIPFRFTREGGQFSVGMDCPNSFFGGTNSVRVVPWYDPSGVAKRAMDSHTQSEELSVSPWKVSVHRSDNGPINWVFCHAGPTT</sequence>
<gene>
    <name evidence="3" type="ORF">AFUA_5G13760</name>
</gene>
<dbReference type="KEGG" id="afm:AFUA_5G13760"/>
<proteinExistence type="predicted"/>
<reference evidence="3 4" key="1">
    <citation type="journal article" date="2005" name="Nature">
        <title>Genomic sequence of the pathogenic and allergenic filamentous fungus Aspergillus fumigatus.</title>
        <authorList>
            <person name="Nierman W.C."/>
            <person name="Pain A."/>
            <person name="Anderson M.J."/>
            <person name="Wortman J.R."/>
            <person name="Kim H.S."/>
            <person name="Arroyo J."/>
            <person name="Berriman M."/>
            <person name="Abe K."/>
            <person name="Archer D.B."/>
            <person name="Bermejo C."/>
            <person name="Bennett J."/>
            <person name="Bowyer P."/>
            <person name="Chen D."/>
            <person name="Collins M."/>
            <person name="Coulsen R."/>
            <person name="Davies R."/>
            <person name="Dyer P.S."/>
            <person name="Farman M."/>
            <person name="Fedorova N."/>
            <person name="Fedorova N."/>
            <person name="Feldblyum T.V."/>
            <person name="Fischer R."/>
            <person name="Fosker N."/>
            <person name="Fraser A."/>
            <person name="Garcia J.L."/>
            <person name="Garcia M.J."/>
            <person name="Goble A."/>
            <person name="Goldman G.H."/>
            <person name="Gomi K."/>
            <person name="Griffith-Jones S."/>
            <person name="Gwilliam R."/>
            <person name="Haas B."/>
            <person name="Haas H."/>
            <person name="Harris D."/>
            <person name="Horiuchi H."/>
            <person name="Huang J."/>
            <person name="Humphray S."/>
            <person name="Jimenez J."/>
            <person name="Keller N."/>
            <person name="Khouri H."/>
            <person name="Kitamoto K."/>
            <person name="Kobayashi T."/>
            <person name="Konzack S."/>
            <person name="Kulkarni R."/>
            <person name="Kumagai T."/>
            <person name="Lafon A."/>
            <person name="Latge J.P."/>
            <person name="Li W."/>
            <person name="Lord A."/>
            <person name="Lu C."/>
            <person name="Majoros W.H."/>
            <person name="May G.S."/>
            <person name="Miller B.L."/>
            <person name="Mohamoud Y."/>
            <person name="Molina M."/>
            <person name="Monod M."/>
            <person name="Mouyna I."/>
            <person name="Mulligan S."/>
            <person name="Murphy L."/>
            <person name="O'Neil S."/>
            <person name="Paulsen I."/>
            <person name="Penalva M.A."/>
            <person name="Pertea M."/>
            <person name="Price C."/>
            <person name="Pritchard B.L."/>
            <person name="Quail M.A."/>
            <person name="Rabbinowitsch E."/>
            <person name="Rawlins N."/>
            <person name="Rajandream M.A."/>
            <person name="Reichard U."/>
            <person name="Renauld H."/>
            <person name="Robson G.D."/>
            <person name="Rodriguez de Cordoba S."/>
            <person name="Rodriguez-Pena J.M."/>
            <person name="Ronning C.M."/>
            <person name="Rutter S."/>
            <person name="Salzberg S.L."/>
            <person name="Sanchez M."/>
            <person name="Sanchez-Ferrero J.C."/>
            <person name="Saunders D."/>
            <person name="Seeger K."/>
            <person name="Squares R."/>
            <person name="Squares S."/>
            <person name="Takeuchi M."/>
            <person name="Tekaia F."/>
            <person name="Turner G."/>
            <person name="Vazquez de Aldana C.R."/>
            <person name="Weidman J."/>
            <person name="White O."/>
            <person name="Woodward J."/>
            <person name="Yu J.H."/>
            <person name="Fraser C."/>
            <person name="Galagan J.E."/>
            <person name="Asai K."/>
            <person name="Machida M."/>
            <person name="Hall N."/>
            <person name="Barrell B."/>
            <person name="Denning D.W."/>
        </authorList>
    </citation>
    <scope>NUCLEOTIDE SEQUENCE [LARGE SCALE GENOMIC DNA]</scope>
    <source>
        <strain evidence="3 4">Af293</strain>
    </source>
</reference>
<dbReference type="GeneID" id="3510727"/>
<dbReference type="RefSeq" id="XP_753278.1">
    <property type="nucleotide sequence ID" value="XM_748185.1"/>
</dbReference>
<comment type="caution">
    <text evidence="3">The sequence shown here is derived from an EMBL/GenBank/DDBJ whole genome shotgun (WGS) entry which is preliminary data.</text>
</comment>
<keyword evidence="2" id="KW-0472">Membrane</keyword>
<dbReference type="HOGENOM" id="CLU_058062_0_0_1"/>
<dbReference type="InParanoid" id="Q4WVY6"/>
<keyword evidence="2" id="KW-0812">Transmembrane</keyword>
<evidence type="ECO:0000256" key="2">
    <source>
        <dbReference type="SAM" id="Phobius"/>
    </source>
</evidence>
<organism evidence="3 4">
    <name type="scientific">Aspergillus fumigatus (strain ATCC MYA-4609 / CBS 101355 / FGSC A1100 / Af293)</name>
    <name type="common">Neosartorya fumigata</name>
    <dbReference type="NCBI Taxonomy" id="330879"/>
    <lineage>
        <taxon>Eukaryota</taxon>
        <taxon>Fungi</taxon>
        <taxon>Dikarya</taxon>
        <taxon>Ascomycota</taxon>
        <taxon>Pezizomycotina</taxon>
        <taxon>Eurotiomycetes</taxon>
        <taxon>Eurotiomycetidae</taxon>
        <taxon>Eurotiales</taxon>
        <taxon>Aspergillaceae</taxon>
        <taxon>Aspergillus</taxon>
        <taxon>Aspergillus subgen. Fumigati</taxon>
    </lineage>
</organism>
<dbReference type="AlphaFoldDB" id="Q4WVY6"/>
<keyword evidence="4" id="KW-1185">Reference proteome</keyword>
<evidence type="ECO:0000256" key="1">
    <source>
        <dbReference type="SAM" id="MobiDB-lite"/>
    </source>
</evidence>
<feature type="transmembrane region" description="Helical" evidence="2">
    <location>
        <begin position="221"/>
        <end position="243"/>
    </location>
</feature>
<accession>Q4WVY6</accession>
<evidence type="ECO:0000313" key="4">
    <source>
        <dbReference type="Proteomes" id="UP000002530"/>
    </source>
</evidence>
<evidence type="ECO:0000313" key="3">
    <source>
        <dbReference type="EMBL" id="EAL91240.1"/>
    </source>
</evidence>
<dbReference type="VEuPathDB" id="FungiDB:Afu5g13760"/>
<name>Q4WVY6_ASPFU</name>
<dbReference type="OrthoDB" id="4765977at2759"/>
<keyword evidence="2" id="KW-1133">Transmembrane helix</keyword>
<dbReference type="EMBL" id="AAHF01000003">
    <property type="protein sequence ID" value="EAL91240.1"/>
    <property type="molecule type" value="Genomic_DNA"/>
</dbReference>
<dbReference type="Proteomes" id="UP000002530">
    <property type="component" value="Unassembled WGS sequence"/>
</dbReference>
<feature type="region of interest" description="Disordered" evidence="1">
    <location>
        <begin position="141"/>
        <end position="161"/>
    </location>
</feature>